<evidence type="ECO:0000313" key="1">
    <source>
        <dbReference type="EMBL" id="GEQ06999.1"/>
    </source>
</evidence>
<gene>
    <name evidence="2" type="ORF">NCTC12195_03552</name>
    <name evidence="1" type="ORF">SGA02_28270</name>
</gene>
<evidence type="ECO:0008006" key="5">
    <source>
        <dbReference type="Google" id="ProtNLM"/>
    </source>
</evidence>
<keyword evidence="4" id="KW-1185">Reference proteome</keyword>
<dbReference type="RefSeq" id="WP_158001738.1">
    <property type="nucleotide sequence ID" value="NZ_JAIBNT010000001.1"/>
</dbReference>
<proteinExistence type="predicted"/>
<reference evidence="1 4" key="2">
    <citation type="submission" date="2019-07" db="EMBL/GenBank/DDBJ databases">
        <title>Whole genome shotgun sequence of Staphylococcus gallinarum NBRC 109767.</title>
        <authorList>
            <person name="Hosoyama A."/>
            <person name="Uohara A."/>
            <person name="Ohji S."/>
            <person name="Ichikawa N."/>
        </authorList>
    </citation>
    <scope>NUCLEOTIDE SEQUENCE [LARGE SCALE GENOMIC DNA]</scope>
    <source>
        <strain evidence="1 4">NBRC 109767</strain>
    </source>
</reference>
<dbReference type="EMBL" id="BKAX01000016">
    <property type="protein sequence ID" value="GEQ06999.1"/>
    <property type="molecule type" value="Genomic_DNA"/>
</dbReference>
<accession>A0A380FLJ4</accession>
<dbReference type="Pfam" id="PF07438">
    <property type="entry name" value="DUF1514"/>
    <property type="match status" value="1"/>
</dbReference>
<organism evidence="2 3">
    <name type="scientific">Staphylococcus gallinarum</name>
    <dbReference type="NCBI Taxonomy" id="1293"/>
    <lineage>
        <taxon>Bacteria</taxon>
        <taxon>Bacillati</taxon>
        <taxon>Bacillota</taxon>
        <taxon>Bacilli</taxon>
        <taxon>Bacillales</taxon>
        <taxon>Staphylococcaceae</taxon>
        <taxon>Staphylococcus</taxon>
    </lineage>
</organism>
<evidence type="ECO:0000313" key="2">
    <source>
        <dbReference type="EMBL" id="SUM34044.1"/>
    </source>
</evidence>
<dbReference type="AlphaFoldDB" id="A0A380FLJ4"/>
<protein>
    <recommendedName>
        <fullName evidence="5">DUF1514 domain-containing protein</fullName>
    </recommendedName>
</protein>
<evidence type="ECO:0000313" key="4">
    <source>
        <dbReference type="Proteomes" id="UP000321057"/>
    </source>
</evidence>
<dbReference type="Proteomes" id="UP000255277">
    <property type="component" value="Unassembled WGS sequence"/>
</dbReference>
<dbReference type="EMBL" id="UHDK01000001">
    <property type="protein sequence ID" value="SUM34044.1"/>
    <property type="molecule type" value="Genomic_DNA"/>
</dbReference>
<dbReference type="InterPro" id="IPR009999">
    <property type="entry name" value="DUF1514"/>
</dbReference>
<dbReference type="Proteomes" id="UP000321057">
    <property type="component" value="Unassembled WGS sequence"/>
</dbReference>
<reference evidence="2 3" key="1">
    <citation type="submission" date="2018-06" db="EMBL/GenBank/DDBJ databases">
        <authorList>
            <consortium name="Pathogen Informatics"/>
            <person name="Doyle S."/>
        </authorList>
    </citation>
    <scope>NUCLEOTIDE SEQUENCE [LARGE SCALE GENOMIC DNA]</scope>
    <source>
        <strain evidence="2 3">NCTC12195</strain>
    </source>
</reference>
<sequence>MWMIAAIVLGLIALISIISNSIKSDLISTLRYENAYLKNYIQAYIDKK</sequence>
<name>A0A380FLJ4_STAGA</name>
<evidence type="ECO:0000313" key="3">
    <source>
        <dbReference type="Proteomes" id="UP000255277"/>
    </source>
</evidence>